<gene>
    <name evidence="3" type="ORF">DA73_0223195</name>
    <name evidence="2" type="ORF">DA73_0400019045</name>
</gene>
<feature type="domain" description="Metallo-beta-lactamase" evidence="1">
    <location>
        <begin position="13"/>
        <end position="201"/>
    </location>
</feature>
<organism evidence="3">
    <name type="scientific">Tolypothrix bouteillei VB521301</name>
    <dbReference type="NCBI Taxonomy" id="1479485"/>
    <lineage>
        <taxon>Bacteria</taxon>
        <taxon>Bacillati</taxon>
        <taxon>Cyanobacteriota</taxon>
        <taxon>Cyanophyceae</taxon>
        <taxon>Nostocales</taxon>
        <taxon>Tolypothrichaceae</taxon>
        <taxon>Tolypothrix</taxon>
    </lineage>
</organism>
<dbReference type="InterPro" id="IPR052159">
    <property type="entry name" value="Competence_DNA_uptake"/>
</dbReference>
<proteinExistence type="predicted"/>
<dbReference type="InterPro" id="IPR001279">
    <property type="entry name" value="Metallo-B-lactamas"/>
</dbReference>
<dbReference type="Gene3D" id="3.60.15.10">
    <property type="entry name" value="Ribonuclease Z/Hydroxyacylglutathione hydrolase-like"/>
    <property type="match status" value="1"/>
</dbReference>
<dbReference type="AlphaFoldDB" id="A0A0C1RGQ8"/>
<dbReference type="EMBL" id="JHEG04000001">
    <property type="protein sequence ID" value="KAF3891026.1"/>
    <property type="molecule type" value="Genomic_DNA"/>
</dbReference>
<dbReference type="PANTHER" id="PTHR30619:SF1">
    <property type="entry name" value="RECOMBINATION PROTEIN 2"/>
    <property type="match status" value="1"/>
</dbReference>
<reference evidence="2" key="2">
    <citation type="submission" date="2019-11" db="EMBL/GenBank/DDBJ databases">
        <title>Improved Assembly of Tolypothrix boutellei genome.</title>
        <authorList>
            <person name="Sarangi A.N."/>
            <person name="Mukherjee M."/>
            <person name="Ghosh S."/>
            <person name="Singh D."/>
            <person name="Das A."/>
            <person name="Kant S."/>
            <person name="Prusty A."/>
            <person name="Tripathy S."/>
        </authorList>
    </citation>
    <scope>NUCLEOTIDE SEQUENCE</scope>
    <source>
        <strain evidence="2">VB521301</strain>
    </source>
</reference>
<dbReference type="SMART" id="SM00849">
    <property type="entry name" value="Lactamase_B"/>
    <property type="match status" value="1"/>
</dbReference>
<dbReference type="STRING" id="1479485.DA73_0223195"/>
<dbReference type="PANTHER" id="PTHR30619">
    <property type="entry name" value="DNA INTERNALIZATION/COMPETENCE PROTEIN COMEC/REC2"/>
    <property type="match status" value="1"/>
</dbReference>
<evidence type="ECO:0000313" key="3">
    <source>
        <dbReference type="EMBL" id="KIE11285.1"/>
    </source>
</evidence>
<name>A0A0C1RGQ8_9CYAN</name>
<dbReference type="EMBL" id="JHEG02000048">
    <property type="protein sequence ID" value="KIE11285.1"/>
    <property type="molecule type" value="Genomic_DNA"/>
</dbReference>
<evidence type="ECO:0000313" key="2">
    <source>
        <dbReference type="EMBL" id="KAF3891026.1"/>
    </source>
</evidence>
<sequence>MDSPELIILDVGHGNCALIRDANDVIVIDCPPGGTLVETLEHLSITEILHILISHSDADHIGGIIDLLSNKDIKVHNVHINPDAIKNSAIWKDVRYSLQDARKRGTKVSSELTTTKTGILNIGSVNIEVLAPTPELNLSGAGGTDLQGRRLTSNSISAVIGIVHDSHRVAILAADIDSVGFDNLIQDQKTLSADILVFPHHGGRPGRGNAKKFAEQICTFIKPKFIIFSIDRNRFNNPRIEIVEGIISSVPNVHILCTQLSQQCAASLPSSKPTHLNKLPARGLSGNSCCGGTVTIKIDGRRTTYAEMTLHKEFIVNQVTSPICRKLSSIVKQDNTTI</sequence>
<accession>A0A0C1RGQ8</accession>
<reference evidence="3" key="1">
    <citation type="journal article" date="2015" name="Genome Announc.">
        <title>Draft Genome Sequence of Tolypothrix boutellei Strain VB521301.</title>
        <authorList>
            <person name="Chandrababunaidu M.M."/>
            <person name="Singh D."/>
            <person name="Sen D."/>
            <person name="Bhan S."/>
            <person name="Das S."/>
            <person name="Gupta A."/>
            <person name="Adhikary S.P."/>
            <person name="Tripathy S."/>
        </authorList>
    </citation>
    <scope>NUCLEOTIDE SEQUENCE</scope>
    <source>
        <strain evidence="3">VB521301</strain>
    </source>
</reference>
<keyword evidence="4" id="KW-1185">Reference proteome</keyword>
<comment type="caution">
    <text evidence="3">The sequence shown here is derived from an EMBL/GenBank/DDBJ whole genome shotgun (WGS) entry which is preliminary data.</text>
</comment>
<evidence type="ECO:0000259" key="1">
    <source>
        <dbReference type="SMART" id="SM00849"/>
    </source>
</evidence>
<dbReference type="InterPro" id="IPR036866">
    <property type="entry name" value="RibonucZ/Hydroxyglut_hydro"/>
</dbReference>
<dbReference type="Pfam" id="PF00753">
    <property type="entry name" value="Lactamase_B"/>
    <property type="match status" value="1"/>
</dbReference>
<evidence type="ECO:0000313" key="4">
    <source>
        <dbReference type="Proteomes" id="UP000029738"/>
    </source>
</evidence>
<dbReference type="OrthoDB" id="9761531at2"/>
<dbReference type="SUPFAM" id="SSF56281">
    <property type="entry name" value="Metallo-hydrolase/oxidoreductase"/>
    <property type="match status" value="1"/>
</dbReference>
<dbReference type="Proteomes" id="UP000029738">
    <property type="component" value="Unassembled WGS sequence"/>
</dbReference>
<protein>
    <submittedName>
        <fullName evidence="3">Beta-lactamase</fullName>
    </submittedName>
    <submittedName>
        <fullName evidence="2">MBL fold metallo-hydrolase</fullName>
    </submittedName>
</protein>